<keyword evidence="7" id="KW-1185">Reference proteome</keyword>
<evidence type="ECO:0000256" key="2">
    <source>
        <dbReference type="ARBA" id="ARBA00008974"/>
    </source>
</evidence>
<dbReference type="PANTHER" id="PTHR30618:SF0">
    <property type="entry name" value="PURINE-URACIL PERMEASE NCS1"/>
    <property type="match status" value="1"/>
</dbReference>
<dbReference type="OrthoDB" id="9780088at2"/>
<evidence type="ECO:0000256" key="4">
    <source>
        <dbReference type="ARBA" id="ARBA00022989"/>
    </source>
</evidence>
<dbReference type="RefSeq" id="WP_061271939.1">
    <property type="nucleotide sequence ID" value="NZ_CBCRXN010000016.1"/>
</dbReference>
<dbReference type="InterPro" id="IPR045225">
    <property type="entry name" value="Uracil/uridine/allantoin_perm"/>
</dbReference>
<dbReference type="Pfam" id="PF02133">
    <property type="entry name" value="Transp_cyt_pur"/>
    <property type="match status" value="1"/>
</dbReference>
<accession>A0A318PLP2</accession>
<gene>
    <name evidence="6" type="ORF">CFR75_04360</name>
</gene>
<protein>
    <submittedName>
        <fullName evidence="6">Nitrate reductase</fullName>
    </submittedName>
</protein>
<name>A0A318PLP2_KOMXY</name>
<dbReference type="Proteomes" id="UP000248257">
    <property type="component" value="Unassembled WGS sequence"/>
</dbReference>
<dbReference type="GO" id="GO:0005886">
    <property type="term" value="C:plasma membrane"/>
    <property type="evidence" value="ECO:0007669"/>
    <property type="project" value="TreeGrafter"/>
</dbReference>
<dbReference type="AlphaFoldDB" id="A0A318PLP2"/>
<evidence type="ECO:0000313" key="7">
    <source>
        <dbReference type="Proteomes" id="UP000248257"/>
    </source>
</evidence>
<evidence type="ECO:0000256" key="3">
    <source>
        <dbReference type="ARBA" id="ARBA00022692"/>
    </source>
</evidence>
<proteinExistence type="inferred from homology"/>
<comment type="subcellular location">
    <subcellularLocation>
        <location evidence="1">Membrane</location>
        <topology evidence="1">Multi-pass membrane protein</topology>
    </subcellularLocation>
</comment>
<organism evidence="6 7">
    <name type="scientific">Komagataeibacter xylinus</name>
    <name type="common">Gluconacetobacter xylinus</name>
    <dbReference type="NCBI Taxonomy" id="28448"/>
    <lineage>
        <taxon>Bacteria</taxon>
        <taxon>Pseudomonadati</taxon>
        <taxon>Pseudomonadota</taxon>
        <taxon>Alphaproteobacteria</taxon>
        <taxon>Acetobacterales</taxon>
        <taxon>Acetobacteraceae</taxon>
        <taxon>Komagataeibacter</taxon>
    </lineage>
</organism>
<keyword evidence="3" id="KW-0812">Transmembrane</keyword>
<keyword evidence="4" id="KW-1133">Transmembrane helix</keyword>
<sequence length="486" mass="53367">MKQRVSNQHDNFRYDPLLYNADLAPMPAARRDWNWFNMATVWMGMVHNVVAYEAAAGLMAIGFSALQCLYIIGTAYLALCVAMWFNARSGTRYGIPFCVIIRSSFGPRGAMLPIGLRAICAIFWFSVQAYAASQALNAILSTLWPGWADLDQHIAGQSIQMWLAMAMMWALHGVIGAHGVHRIRNFELYAGPLVLIVAGVASGWAIYVCHGVGPLFDQPSQLHGTTLWLKFGAAVTSIIGIWASYAVNIPDLSRFVRSQRDQVIGQAIGLPLTAILFTPMSILITSATVVQFGYPIWNPVDILIKINNPALTLAGGATIIIAALSVNVAGNIMPAAYDLLSIFPRQFDFNRGSKMVLFLGIGAVPWLWFDHPENIYMVLNIIASTLAPITGIMLADYYFIRHQKLQLNLLYVFSGPYYGQNGWRMSAVAAMLITLFFLYGAQVFHMSAVISSMSWFVGVALSGLIYALLNDKTEMPDTGQEGGEAG</sequence>
<comment type="caution">
    <text evidence="6">The sequence shown here is derived from an EMBL/GenBank/DDBJ whole genome shotgun (WGS) entry which is preliminary data.</text>
</comment>
<comment type="similarity">
    <text evidence="2">Belongs to the purine-cytosine permease (2.A.39) family.</text>
</comment>
<evidence type="ECO:0000256" key="5">
    <source>
        <dbReference type="ARBA" id="ARBA00023136"/>
    </source>
</evidence>
<evidence type="ECO:0000256" key="1">
    <source>
        <dbReference type="ARBA" id="ARBA00004141"/>
    </source>
</evidence>
<dbReference type="STRING" id="1220579.GCA_001571345_00641"/>
<dbReference type="PANTHER" id="PTHR30618">
    <property type="entry name" value="NCS1 FAMILY PURINE/PYRIMIDINE TRANSPORTER"/>
    <property type="match status" value="1"/>
</dbReference>
<evidence type="ECO:0000313" key="6">
    <source>
        <dbReference type="EMBL" id="PYD57965.1"/>
    </source>
</evidence>
<dbReference type="Gene3D" id="1.10.4160.10">
    <property type="entry name" value="Hydantoin permease"/>
    <property type="match status" value="1"/>
</dbReference>
<dbReference type="EMBL" id="NKUC01000005">
    <property type="protein sequence ID" value="PYD57965.1"/>
    <property type="molecule type" value="Genomic_DNA"/>
</dbReference>
<dbReference type="CDD" id="cd11485">
    <property type="entry name" value="SLC-NCS1sbd_YbbW-like"/>
    <property type="match status" value="1"/>
</dbReference>
<dbReference type="GO" id="GO:0015205">
    <property type="term" value="F:nucleobase transmembrane transporter activity"/>
    <property type="evidence" value="ECO:0007669"/>
    <property type="project" value="TreeGrafter"/>
</dbReference>
<keyword evidence="5" id="KW-0472">Membrane</keyword>
<dbReference type="InterPro" id="IPR001248">
    <property type="entry name" value="Pur-cyt_permease"/>
</dbReference>
<reference evidence="6 7" key="1">
    <citation type="submission" date="2017-07" db="EMBL/GenBank/DDBJ databases">
        <title>A draft genome sequence of Komagataeibacter xylinus LMG 1515.</title>
        <authorList>
            <person name="Skraban J."/>
            <person name="Cleenwerck I."/>
            <person name="Vandamme P."/>
            <person name="Trcek J."/>
        </authorList>
    </citation>
    <scope>NUCLEOTIDE SEQUENCE [LARGE SCALE GENOMIC DNA]</scope>
    <source>
        <strain evidence="6 7">LMG 1515</strain>
    </source>
</reference>